<keyword evidence="7" id="KW-0460">Magnesium</keyword>
<evidence type="ECO:0000256" key="4">
    <source>
        <dbReference type="ARBA" id="ARBA00022692"/>
    </source>
</evidence>
<comment type="subcellular location">
    <subcellularLocation>
        <location evidence="1">Cell membrane</location>
        <topology evidence="1">Multi-pass membrane protein</topology>
    </subcellularLocation>
</comment>
<feature type="transmembrane region" description="Helical" evidence="8">
    <location>
        <begin position="173"/>
        <end position="192"/>
    </location>
</feature>
<dbReference type="GO" id="GO:0005886">
    <property type="term" value="C:plasma membrane"/>
    <property type="evidence" value="ECO:0007669"/>
    <property type="project" value="UniProtKB-SubCell"/>
</dbReference>
<dbReference type="GO" id="GO:0071555">
    <property type="term" value="P:cell wall organization"/>
    <property type="evidence" value="ECO:0007669"/>
    <property type="project" value="TreeGrafter"/>
</dbReference>
<feature type="binding site" evidence="7">
    <location>
        <position position="225"/>
    </location>
    <ligand>
        <name>Mg(2+)</name>
        <dbReference type="ChEBI" id="CHEBI:18420"/>
    </ligand>
</feature>
<feature type="transmembrane region" description="Helical" evidence="8">
    <location>
        <begin position="58"/>
        <end position="79"/>
    </location>
</feature>
<evidence type="ECO:0000256" key="5">
    <source>
        <dbReference type="ARBA" id="ARBA00022989"/>
    </source>
</evidence>
<keyword evidence="6 8" id="KW-0472">Membrane</keyword>
<reference evidence="9 10" key="1">
    <citation type="journal article" date="2015" name="Nature">
        <title>rRNA introns, odd ribosomes, and small enigmatic genomes across a large radiation of phyla.</title>
        <authorList>
            <person name="Brown C.T."/>
            <person name="Hug L.A."/>
            <person name="Thomas B.C."/>
            <person name="Sharon I."/>
            <person name="Castelle C.J."/>
            <person name="Singh A."/>
            <person name="Wilkins M.J."/>
            <person name="Williams K.H."/>
            <person name="Banfield J.F."/>
        </authorList>
    </citation>
    <scope>NUCLEOTIDE SEQUENCE [LARGE SCALE GENOMIC DNA]</scope>
</reference>
<accession>A0A0G1T524</accession>
<dbReference type="Pfam" id="PF00953">
    <property type="entry name" value="Glycos_transf_4"/>
    <property type="match status" value="1"/>
</dbReference>
<evidence type="ECO:0000256" key="1">
    <source>
        <dbReference type="ARBA" id="ARBA00004651"/>
    </source>
</evidence>
<gene>
    <name evidence="9" type="ORF">UY02_C0010G0018</name>
</gene>
<evidence type="ECO:0000256" key="3">
    <source>
        <dbReference type="ARBA" id="ARBA00022679"/>
    </source>
</evidence>
<feature type="transmembrane region" description="Helical" evidence="8">
    <location>
        <begin position="228"/>
        <end position="254"/>
    </location>
</feature>
<feature type="transmembrane region" description="Helical" evidence="8">
    <location>
        <begin position="14"/>
        <end position="34"/>
    </location>
</feature>
<feature type="transmembrane region" description="Helical" evidence="8">
    <location>
        <begin position="116"/>
        <end position="137"/>
    </location>
</feature>
<comment type="caution">
    <text evidence="9">The sequence shown here is derived from an EMBL/GenBank/DDBJ whole genome shotgun (WGS) entry which is preliminary data.</text>
</comment>
<feature type="transmembrane region" description="Helical" evidence="8">
    <location>
        <begin position="198"/>
        <end position="216"/>
    </location>
</feature>
<evidence type="ECO:0000313" key="10">
    <source>
        <dbReference type="Proteomes" id="UP000034682"/>
    </source>
</evidence>
<feature type="transmembrane region" description="Helical" evidence="8">
    <location>
        <begin position="143"/>
        <end position="161"/>
    </location>
</feature>
<feature type="transmembrane region" description="Helical" evidence="8">
    <location>
        <begin position="85"/>
        <end position="104"/>
    </location>
</feature>
<evidence type="ECO:0000256" key="8">
    <source>
        <dbReference type="SAM" id="Phobius"/>
    </source>
</evidence>
<keyword evidence="7" id="KW-0479">Metal-binding</keyword>
<dbReference type="AlphaFoldDB" id="A0A0G1T524"/>
<dbReference type="PANTHER" id="PTHR22926:SF3">
    <property type="entry name" value="UNDECAPRENYL-PHOSPHATE ALPHA-N-ACETYLGLUCOSAMINYL 1-PHOSPHATE TRANSFERASE"/>
    <property type="match status" value="1"/>
</dbReference>
<dbReference type="Proteomes" id="UP000034682">
    <property type="component" value="Unassembled WGS sequence"/>
</dbReference>
<organism evidence="9 10">
    <name type="scientific">Candidatus Giovannonibacteria bacterium GW2011_GWB1_47_6b</name>
    <dbReference type="NCBI Taxonomy" id="1618655"/>
    <lineage>
        <taxon>Bacteria</taxon>
        <taxon>Candidatus Giovannoniibacteriota</taxon>
    </lineage>
</organism>
<sequence length="317" mass="34805">MAKSVRASICIQYLNMWTIFFLSLTVSLFANLVFEKTALRFGFVDVAKGDALKIHHRPIPYVGGVAMFVAAALSLLFMAPPDMRPLFFGVVLAALPVLALGFWDDMKWKHQTQAKPFLKFAFLILIPLLAATILWIAGWRLDFPSFFLFVPASAFAIFVLMNSINYQDGMDGLAGSLTAVSFGGFAIVSFLLGNSLDLILSLAFMGAVLGFLALNLPPARMFMGDSGAYVLGFFLALLVLLFIRMDAAGALLLAGFPLAEGIWTNCRRLMQGKSIFYGDRSHVYDRMLQAGLSPWKTLAFLIMIQIALVGTGILLFI</sequence>
<keyword evidence="5 8" id="KW-1133">Transmembrane helix</keyword>
<comment type="cofactor">
    <cofactor evidence="7">
        <name>Mg(2+)</name>
        <dbReference type="ChEBI" id="CHEBI:18420"/>
    </cofactor>
</comment>
<feature type="transmembrane region" description="Helical" evidence="8">
    <location>
        <begin position="297"/>
        <end position="316"/>
    </location>
</feature>
<dbReference type="InterPro" id="IPR000715">
    <property type="entry name" value="Glycosyl_transferase_4"/>
</dbReference>
<dbReference type="GO" id="GO:0009103">
    <property type="term" value="P:lipopolysaccharide biosynthetic process"/>
    <property type="evidence" value="ECO:0007669"/>
    <property type="project" value="TreeGrafter"/>
</dbReference>
<feature type="binding site" evidence="7">
    <location>
        <position position="165"/>
    </location>
    <ligand>
        <name>Mg(2+)</name>
        <dbReference type="ChEBI" id="CHEBI:18420"/>
    </ligand>
</feature>
<dbReference type="CDD" id="cd06853">
    <property type="entry name" value="GT_WecA_like"/>
    <property type="match status" value="1"/>
</dbReference>
<keyword evidence="2" id="KW-1003">Cell membrane</keyword>
<evidence type="ECO:0000256" key="7">
    <source>
        <dbReference type="PIRSR" id="PIRSR600715-1"/>
    </source>
</evidence>
<keyword evidence="4 8" id="KW-0812">Transmembrane</keyword>
<dbReference type="GO" id="GO:0016780">
    <property type="term" value="F:phosphotransferase activity, for other substituted phosphate groups"/>
    <property type="evidence" value="ECO:0007669"/>
    <property type="project" value="InterPro"/>
</dbReference>
<dbReference type="GO" id="GO:0046872">
    <property type="term" value="F:metal ion binding"/>
    <property type="evidence" value="ECO:0007669"/>
    <property type="project" value="UniProtKB-KW"/>
</dbReference>
<dbReference type="PATRIC" id="fig|1618655.3.peg.273"/>
<evidence type="ECO:0000313" key="9">
    <source>
        <dbReference type="EMBL" id="KKU76931.1"/>
    </source>
</evidence>
<dbReference type="EMBL" id="LCOK01000010">
    <property type="protein sequence ID" value="KKU76931.1"/>
    <property type="molecule type" value="Genomic_DNA"/>
</dbReference>
<dbReference type="GO" id="GO:0044038">
    <property type="term" value="P:cell wall macromolecule biosynthetic process"/>
    <property type="evidence" value="ECO:0007669"/>
    <property type="project" value="TreeGrafter"/>
</dbReference>
<evidence type="ECO:0000256" key="2">
    <source>
        <dbReference type="ARBA" id="ARBA00022475"/>
    </source>
</evidence>
<name>A0A0G1T524_9BACT</name>
<dbReference type="PANTHER" id="PTHR22926">
    <property type="entry name" value="PHOSPHO-N-ACETYLMURAMOYL-PENTAPEPTIDE-TRANSFERASE"/>
    <property type="match status" value="1"/>
</dbReference>
<proteinExistence type="predicted"/>
<protein>
    <submittedName>
        <fullName evidence="9">Uncharacterized protein</fullName>
    </submittedName>
</protein>
<keyword evidence="3" id="KW-0808">Transferase</keyword>
<evidence type="ECO:0000256" key="6">
    <source>
        <dbReference type="ARBA" id="ARBA00023136"/>
    </source>
</evidence>